<gene>
    <name evidence="9" type="ORF">FMM08_13060</name>
</gene>
<evidence type="ECO:0000256" key="2">
    <source>
        <dbReference type="ARBA" id="ARBA00010199"/>
    </source>
</evidence>
<dbReference type="Pfam" id="PF01554">
    <property type="entry name" value="MatE"/>
    <property type="match status" value="2"/>
</dbReference>
<keyword evidence="10" id="KW-1185">Reference proteome</keyword>
<feature type="transmembrane region" description="Helical" evidence="8">
    <location>
        <begin position="183"/>
        <end position="206"/>
    </location>
</feature>
<evidence type="ECO:0000256" key="5">
    <source>
        <dbReference type="ARBA" id="ARBA00022692"/>
    </source>
</evidence>
<feature type="transmembrane region" description="Helical" evidence="8">
    <location>
        <begin position="377"/>
        <end position="400"/>
    </location>
</feature>
<feature type="transmembrane region" description="Helical" evidence="8">
    <location>
        <begin position="130"/>
        <end position="151"/>
    </location>
</feature>
<evidence type="ECO:0000256" key="1">
    <source>
        <dbReference type="ARBA" id="ARBA00004651"/>
    </source>
</evidence>
<dbReference type="GO" id="GO:0042910">
    <property type="term" value="F:xenobiotic transmembrane transporter activity"/>
    <property type="evidence" value="ECO:0007669"/>
    <property type="project" value="InterPro"/>
</dbReference>
<protein>
    <submittedName>
        <fullName evidence="9">MATE family efflux transporter</fullName>
    </submittedName>
</protein>
<evidence type="ECO:0000256" key="3">
    <source>
        <dbReference type="ARBA" id="ARBA00022448"/>
    </source>
</evidence>
<dbReference type="GO" id="GO:0015297">
    <property type="term" value="F:antiporter activity"/>
    <property type="evidence" value="ECO:0007669"/>
    <property type="project" value="InterPro"/>
</dbReference>
<dbReference type="AlphaFoldDB" id="A0A5C8ZG51"/>
<feature type="transmembrane region" description="Helical" evidence="8">
    <location>
        <begin position="158"/>
        <end position="177"/>
    </location>
</feature>
<comment type="subcellular location">
    <subcellularLocation>
        <location evidence="1">Cell membrane</location>
        <topology evidence="1">Multi-pass membrane protein</topology>
    </subcellularLocation>
</comment>
<evidence type="ECO:0000313" key="10">
    <source>
        <dbReference type="Proteomes" id="UP000321234"/>
    </source>
</evidence>
<accession>A0A5C8ZG51</accession>
<dbReference type="PIRSF" id="PIRSF006603">
    <property type="entry name" value="DinF"/>
    <property type="match status" value="1"/>
</dbReference>
<feature type="transmembrane region" description="Helical" evidence="8">
    <location>
        <begin position="309"/>
        <end position="335"/>
    </location>
</feature>
<keyword evidence="7 8" id="KW-0472">Membrane</keyword>
<keyword evidence="5 8" id="KW-0812">Transmembrane</keyword>
<proteinExistence type="inferred from homology"/>
<feature type="transmembrane region" description="Helical" evidence="8">
    <location>
        <begin position="236"/>
        <end position="255"/>
    </location>
</feature>
<feature type="transmembrane region" description="Helical" evidence="8">
    <location>
        <begin position="267"/>
        <end position="289"/>
    </location>
</feature>
<keyword evidence="4" id="KW-1003">Cell membrane</keyword>
<evidence type="ECO:0000256" key="8">
    <source>
        <dbReference type="SAM" id="Phobius"/>
    </source>
</evidence>
<dbReference type="EMBL" id="VKAC01000007">
    <property type="protein sequence ID" value="TXR55906.1"/>
    <property type="molecule type" value="Genomic_DNA"/>
</dbReference>
<dbReference type="NCBIfam" id="TIGR00797">
    <property type="entry name" value="matE"/>
    <property type="match status" value="1"/>
</dbReference>
<feature type="transmembrane region" description="Helical" evidence="8">
    <location>
        <begin position="89"/>
        <end position="110"/>
    </location>
</feature>
<evidence type="ECO:0000256" key="6">
    <source>
        <dbReference type="ARBA" id="ARBA00022989"/>
    </source>
</evidence>
<evidence type="ECO:0000256" key="4">
    <source>
        <dbReference type="ARBA" id="ARBA00022475"/>
    </source>
</evidence>
<evidence type="ECO:0000256" key="7">
    <source>
        <dbReference type="ARBA" id="ARBA00023136"/>
    </source>
</evidence>
<dbReference type="Proteomes" id="UP000321234">
    <property type="component" value="Unassembled WGS sequence"/>
</dbReference>
<dbReference type="OrthoDB" id="5242355at2"/>
<dbReference type="PANTHER" id="PTHR42893:SF46">
    <property type="entry name" value="PROTEIN DETOXIFICATION 44, CHLOROPLASTIC"/>
    <property type="match status" value="1"/>
</dbReference>
<comment type="caution">
    <text evidence="9">The sequence shown here is derived from an EMBL/GenBank/DDBJ whole genome shotgun (WGS) entry which is preliminary data.</text>
</comment>
<comment type="similarity">
    <text evidence="2">Belongs to the multi antimicrobial extrusion (MATE) (TC 2.A.66.1) family.</text>
</comment>
<feature type="transmembrane region" description="Helical" evidence="8">
    <location>
        <begin position="406"/>
        <end position="424"/>
    </location>
</feature>
<dbReference type="GO" id="GO:0005886">
    <property type="term" value="C:plasma membrane"/>
    <property type="evidence" value="ECO:0007669"/>
    <property type="project" value="UniProtKB-SubCell"/>
</dbReference>
<name>A0A5C8ZG51_9ACTN</name>
<keyword evidence="3" id="KW-0813">Transport</keyword>
<dbReference type="InterPro" id="IPR002528">
    <property type="entry name" value="MATE_fam"/>
</dbReference>
<dbReference type="InterPro" id="IPR044644">
    <property type="entry name" value="DinF-like"/>
</dbReference>
<reference evidence="9 10" key="1">
    <citation type="submission" date="2019-07" db="EMBL/GenBank/DDBJ databases">
        <title>Quadrisphaera sp. strain DD2A genome sequencing and assembly.</title>
        <authorList>
            <person name="Kim I."/>
        </authorList>
    </citation>
    <scope>NUCLEOTIDE SEQUENCE [LARGE SCALE GENOMIC DNA]</scope>
    <source>
        <strain evidence="9 10">DD2A</strain>
    </source>
</reference>
<keyword evidence="6 8" id="KW-1133">Transmembrane helix</keyword>
<dbReference type="InterPro" id="IPR048279">
    <property type="entry name" value="MdtK-like"/>
</dbReference>
<organism evidence="9 10">
    <name type="scientific">Quadrisphaera setariae</name>
    <dbReference type="NCBI Taxonomy" id="2593304"/>
    <lineage>
        <taxon>Bacteria</taxon>
        <taxon>Bacillati</taxon>
        <taxon>Actinomycetota</taxon>
        <taxon>Actinomycetes</taxon>
        <taxon>Kineosporiales</taxon>
        <taxon>Kineosporiaceae</taxon>
        <taxon>Quadrisphaera</taxon>
    </lineage>
</organism>
<dbReference type="PANTHER" id="PTHR42893">
    <property type="entry name" value="PROTEIN DETOXIFICATION 44, CHLOROPLASTIC-RELATED"/>
    <property type="match status" value="1"/>
</dbReference>
<feature type="transmembrane region" description="Helical" evidence="8">
    <location>
        <begin position="38"/>
        <end position="63"/>
    </location>
</feature>
<sequence length="442" mass="44106">MRPQDREVLRLAVPALGALLAEPLFLLADSAIVGRLGVLPLAGLGVAGALLATAVSVFVFLAYGTTATVARRLGAGDLRSALQAGVDGMWLALGLGAVVAVGAFAVSGFLVDALGASPAARPYALAYLHWSLPGLPGMLVVLAATGVLRGLQDTTTPLVVAVTGAVVNTVLNLLLVYGAGLGIAGSAAGTALTQLGMAAWLAAVVVRGVRRETGSWAALAPRGLGVLKSARDGVPLLVRTLALRAALLLTTYVAARQGDAGVAAHQVAVVLWTTTALALDALAIAAQALVGRALGAGDAAGARAQVRRLVVWGVGAGVVMGAVLAVLAAPIAALFTPDPDVRAALAAATVVLACCLPLAGWVFVLDGVLIGAGDGRYLAGASIASAAVYAPLALAVLAWAPAGRTGLVWLWVVFAGAYTAARLVTLAPRERGGAWLVTGATR</sequence>
<evidence type="ECO:0000313" key="9">
    <source>
        <dbReference type="EMBL" id="TXR55906.1"/>
    </source>
</evidence>
<feature type="transmembrane region" description="Helical" evidence="8">
    <location>
        <begin position="341"/>
        <end position="365"/>
    </location>
</feature>